<reference evidence="3" key="1">
    <citation type="submission" date="2017-03" db="EMBL/GenBank/DDBJ databases">
        <title>Genomes of endolithic fungi from Antarctica.</title>
        <authorList>
            <person name="Coleine C."/>
            <person name="Masonjones S."/>
            <person name="Stajich J.E."/>
        </authorList>
    </citation>
    <scope>NUCLEOTIDE SEQUENCE [LARGE SCALE GENOMIC DNA]</scope>
    <source>
        <strain evidence="3">CCFEE 5527</strain>
    </source>
</reference>
<protein>
    <recommendedName>
        <fullName evidence="4">Transcription factor domain-containing protein</fullName>
    </recommendedName>
</protein>
<evidence type="ECO:0000313" key="2">
    <source>
        <dbReference type="EMBL" id="OQO08189.1"/>
    </source>
</evidence>
<dbReference type="OrthoDB" id="5392779at2759"/>
<dbReference type="EMBL" id="NAJO01000013">
    <property type="protein sequence ID" value="OQO08189.1"/>
    <property type="molecule type" value="Genomic_DNA"/>
</dbReference>
<feature type="compositionally biased region" description="Basic and acidic residues" evidence="1">
    <location>
        <begin position="128"/>
        <end position="140"/>
    </location>
</feature>
<dbReference type="CDD" id="cd12148">
    <property type="entry name" value="fungal_TF_MHR"/>
    <property type="match status" value="1"/>
</dbReference>
<feature type="region of interest" description="Disordered" evidence="1">
    <location>
        <begin position="120"/>
        <end position="140"/>
    </location>
</feature>
<evidence type="ECO:0000313" key="3">
    <source>
        <dbReference type="Proteomes" id="UP000192596"/>
    </source>
</evidence>
<comment type="caution">
    <text evidence="2">The sequence shown here is derived from an EMBL/GenBank/DDBJ whole genome shotgun (WGS) entry which is preliminary data.</text>
</comment>
<dbReference type="Proteomes" id="UP000192596">
    <property type="component" value="Unassembled WGS sequence"/>
</dbReference>
<accession>A0A1V8TA07</accession>
<evidence type="ECO:0000256" key="1">
    <source>
        <dbReference type="SAM" id="MobiDB-lite"/>
    </source>
</evidence>
<dbReference type="PANTHER" id="PTHR47840:SF3">
    <property type="entry name" value="ZN(II)2CYS6 TRANSCRIPTION FACTOR (EUROFUNG)"/>
    <property type="match status" value="1"/>
</dbReference>
<dbReference type="AlphaFoldDB" id="A0A1V8TA07"/>
<dbReference type="STRING" id="1507870.A0A1V8TA07"/>
<feature type="compositionally biased region" description="Polar residues" evidence="1">
    <location>
        <begin position="417"/>
        <end position="431"/>
    </location>
</feature>
<evidence type="ECO:0008006" key="4">
    <source>
        <dbReference type="Google" id="ProtNLM"/>
    </source>
</evidence>
<dbReference type="PANTHER" id="PTHR47840">
    <property type="entry name" value="ZN(II)2CYS6 TRANSCRIPTION FACTOR (EUROFUNG)-RELATED"/>
    <property type="match status" value="1"/>
</dbReference>
<keyword evidence="3" id="KW-1185">Reference proteome</keyword>
<gene>
    <name evidence="2" type="ORF">B0A48_06983</name>
</gene>
<proteinExistence type="predicted"/>
<organism evidence="2 3">
    <name type="scientific">Cryoendolithus antarcticus</name>
    <dbReference type="NCBI Taxonomy" id="1507870"/>
    <lineage>
        <taxon>Eukaryota</taxon>
        <taxon>Fungi</taxon>
        <taxon>Dikarya</taxon>
        <taxon>Ascomycota</taxon>
        <taxon>Pezizomycotina</taxon>
        <taxon>Dothideomycetes</taxon>
        <taxon>Dothideomycetidae</taxon>
        <taxon>Cladosporiales</taxon>
        <taxon>Cladosporiaceae</taxon>
        <taxon>Cryoendolithus</taxon>
    </lineage>
</organism>
<feature type="region of interest" description="Disordered" evidence="1">
    <location>
        <begin position="412"/>
        <end position="431"/>
    </location>
</feature>
<dbReference type="InParanoid" id="A0A1V8TA07"/>
<sequence length="500" mass="54890">MSDQVASTDELMLDWDQVRGLDAQPAAIAAVLLITAQAIHLTPQSSLHGQLIDVSAYSQAVSDAIETYIVNDDVFAGTLEGIEVSLLFQRLHFAHARFQKVWLGLRRTIALAEIIGLPRASDTSSTDRSGESGRTRNGQTREEAGALLWQSACTMERLAGCMFGLPITARMSSFAIDRPVFVGTHLVPQAYFCRLADIAGKIPALDDLSVKERPSRQVCDMVLSIDQEFRELTSLAPMSWWDVRPDHKKITLDLVLQYFQQYFTARAHLQLALHNNRSNTYAYSHMVCTEVCRDLAARYAVLRPLVLGGFFPVRLFDVQALTAAVFLLHTCYSPGSSQLMDSSRTPTSLVLIQQVVDSMDLASKATGGGQFAQEAARTIRSLSALLSNNNLANSRYVSLRVPLLGRIHIRRQDPMSEGSSTGNSALPSQMQGTQSAASMRVPETGALASAMPLDGVTTDPNSWLMEISGVLPFLAHDAYGPDQWQMLGDFDTGGFNFEQR</sequence>
<name>A0A1V8TA07_9PEZI</name>